<accession>A0ABM7IMR4</accession>
<dbReference type="EMBL" id="AP022577">
    <property type="protein sequence ID" value="BBX87967.1"/>
    <property type="molecule type" value="Genomic_DNA"/>
</dbReference>
<gene>
    <name evidence="2" type="ORF">MAUB_58400</name>
</gene>
<protein>
    <submittedName>
        <fullName evidence="2">Uncharacterized protein</fullName>
    </submittedName>
</protein>
<proteinExistence type="predicted"/>
<dbReference type="Proteomes" id="UP000465609">
    <property type="component" value="Chromosome"/>
</dbReference>
<feature type="compositionally biased region" description="Polar residues" evidence="1">
    <location>
        <begin position="1"/>
        <end position="17"/>
    </location>
</feature>
<evidence type="ECO:0000313" key="2">
    <source>
        <dbReference type="EMBL" id="BBX87967.1"/>
    </source>
</evidence>
<evidence type="ECO:0000256" key="1">
    <source>
        <dbReference type="SAM" id="MobiDB-lite"/>
    </source>
</evidence>
<reference evidence="2 3" key="1">
    <citation type="journal article" date="2019" name="Emerg. Microbes Infect.">
        <title>Comprehensive subspecies identification of 175 nontuberculous mycobacteria species based on 7547 genomic profiles.</title>
        <authorList>
            <person name="Matsumoto Y."/>
            <person name="Kinjo T."/>
            <person name="Motooka D."/>
            <person name="Nabeya D."/>
            <person name="Jung N."/>
            <person name="Uechi K."/>
            <person name="Horii T."/>
            <person name="Iida T."/>
            <person name="Fujita J."/>
            <person name="Nakamura S."/>
        </authorList>
    </citation>
    <scope>NUCLEOTIDE SEQUENCE [LARGE SCALE GENOMIC DNA]</scope>
    <source>
        <strain evidence="2 3">JCM 15296</strain>
    </source>
</reference>
<feature type="region of interest" description="Disordered" evidence="1">
    <location>
        <begin position="1"/>
        <end position="28"/>
    </location>
</feature>
<sequence length="70" mass="7561">MNSSGTASPAASKTVVNSRRGLGWRNGAPTVRFMDGSYPNDIHTEYPVATVYADDGSPTTMWQAMNRPGR</sequence>
<organism evidence="2 3">
    <name type="scientific">Mycolicibacterium aubagnense</name>
    <dbReference type="NCBI Taxonomy" id="319707"/>
    <lineage>
        <taxon>Bacteria</taxon>
        <taxon>Bacillati</taxon>
        <taxon>Actinomycetota</taxon>
        <taxon>Actinomycetes</taxon>
        <taxon>Mycobacteriales</taxon>
        <taxon>Mycobacteriaceae</taxon>
        <taxon>Mycolicibacterium</taxon>
    </lineage>
</organism>
<name>A0ABM7IMR4_9MYCO</name>
<evidence type="ECO:0000313" key="3">
    <source>
        <dbReference type="Proteomes" id="UP000465609"/>
    </source>
</evidence>
<keyword evidence="3" id="KW-1185">Reference proteome</keyword>